<keyword evidence="4" id="KW-0645">Protease</keyword>
<name>A0A167LGU7_CALVF</name>
<dbReference type="Pfam" id="PF00026">
    <property type="entry name" value="Asp"/>
    <property type="match status" value="1"/>
</dbReference>
<sequence>MHSFRFPSGAKLASVSALALTFAQVAQGFIVFSTDPNIAYTPASSWDLLSEPGSSGCGSEFLLGPRDNGVVEFTFPQASTTWEWWGYQRSDGGLAQVCVDRGNCQDFSYYNASTNGSENPRLLATITGLSNELHEITLTNINDPSVNAFGQMTVDRFVLDGANAVPGPPVAPTFPADTFISTVPLGFSYHAPLILGGHQPAVEVLLDAGAPDVWVISNSCTQAACQGHNQYVPSPAFVNLSIEDTEAYGDGGPDNTFVSWRVNDTLTFGDITTPQTTFGAAVQIPTSGESLDGNFGIAKSYFAQCGNSDTYANFVETMYLQGIIKNPVIAFYQLDGTENVPSGVVSQGAIGGLDANKFTGEVDWIPMGPQEMWTNPTSNRWVQASSSSDTIDATAQFTHPAITFDTGDPGLLGLPHNDWVTLMALIGAQGPDSNSNYLIPCESTMTWNFFGTQMRNYTFNLADTTSDNGSGFCNPSANDAGDTTNWITGVPFLDQYYIAFHYSANLMGFATRNLGASAAGSSPYLG</sequence>
<organism evidence="4 5">
    <name type="scientific">Calocera viscosa (strain TUFC12733)</name>
    <dbReference type="NCBI Taxonomy" id="1330018"/>
    <lineage>
        <taxon>Eukaryota</taxon>
        <taxon>Fungi</taxon>
        <taxon>Dikarya</taxon>
        <taxon>Basidiomycota</taxon>
        <taxon>Agaricomycotina</taxon>
        <taxon>Dacrymycetes</taxon>
        <taxon>Dacrymycetales</taxon>
        <taxon>Dacrymycetaceae</taxon>
        <taxon>Calocera</taxon>
    </lineage>
</organism>
<evidence type="ECO:0000256" key="1">
    <source>
        <dbReference type="ARBA" id="ARBA00007447"/>
    </source>
</evidence>
<feature type="domain" description="Peptidase A1" evidence="3">
    <location>
        <begin position="189"/>
        <end position="510"/>
    </location>
</feature>
<keyword evidence="2" id="KW-0732">Signal</keyword>
<proteinExistence type="inferred from homology"/>
<dbReference type="CDD" id="cd05471">
    <property type="entry name" value="pepsin_like"/>
    <property type="match status" value="1"/>
</dbReference>
<keyword evidence="5" id="KW-1185">Reference proteome</keyword>
<accession>A0A167LGU7</accession>
<feature type="signal peptide" evidence="2">
    <location>
        <begin position="1"/>
        <end position="28"/>
    </location>
</feature>
<dbReference type="SUPFAM" id="SSF50630">
    <property type="entry name" value="Acid proteases"/>
    <property type="match status" value="1"/>
</dbReference>
<evidence type="ECO:0000313" key="4">
    <source>
        <dbReference type="EMBL" id="KZO95677.1"/>
    </source>
</evidence>
<evidence type="ECO:0000256" key="2">
    <source>
        <dbReference type="SAM" id="SignalP"/>
    </source>
</evidence>
<dbReference type="Proteomes" id="UP000076738">
    <property type="component" value="Unassembled WGS sequence"/>
</dbReference>
<dbReference type="OrthoDB" id="3197764at2759"/>
<reference evidence="4 5" key="1">
    <citation type="journal article" date="2016" name="Mol. Biol. Evol.">
        <title>Comparative Genomics of Early-Diverging Mushroom-Forming Fungi Provides Insights into the Origins of Lignocellulose Decay Capabilities.</title>
        <authorList>
            <person name="Nagy L.G."/>
            <person name="Riley R."/>
            <person name="Tritt A."/>
            <person name="Adam C."/>
            <person name="Daum C."/>
            <person name="Floudas D."/>
            <person name="Sun H."/>
            <person name="Yadav J.S."/>
            <person name="Pangilinan J."/>
            <person name="Larsson K.H."/>
            <person name="Matsuura K."/>
            <person name="Barry K."/>
            <person name="Labutti K."/>
            <person name="Kuo R."/>
            <person name="Ohm R.A."/>
            <person name="Bhattacharya S.S."/>
            <person name="Shirouzu T."/>
            <person name="Yoshinaga Y."/>
            <person name="Martin F.M."/>
            <person name="Grigoriev I.V."/>
            <person name="Hibbett D.S."/>
        </authorList>
    </citation>
    <scope>NUCLEOTIDE SEQUENCE [LARGE SCALE GENOMIC DNA]</scope>
    <source>
        <strain evidence="4 5">TUFC12733</strain>
    </source>
</reference>
<dbReference type="InterPro" id="IPR001461">
    <property type="entry name" value="Aspartic_peptidase_A1"/>
</dbReference>
<evidence type="ECO:0000313" key="5">
    <source>
        <dbReference type="Proteomes" id="UP000076738"/>
    </source>
</evidence>
<dbReference type="GO" id="GO:0004190">
    <property type="term" value="F:aspartic-type endopeptidase activity"/>
    <property type="evidence" value="ECO:0007669"/>
    <property type="project" value="InterPro"/>
</dbReference>
<gene>
    <name evidence="4" type="ORF">CALVIDRAFT_482648</name>
</gene>
<dbReference type="Gene3D" id="2.60.120.260">
    <property type="entry name" value="Galactose-binding domain-like"/>
    <property type="match status" value="1"/>
</dbReference>
<keyword evidence="4" id="KW-0378">Hydrolase</keyword>
<feature type="chain" id="PRO_5007889837" evidence="2">
    <location>
        <begin position="29"/>
        <end position="526"/>
    </location>
</feature>
<dbReference type="InterPro" id="IPR033121">
    <property type="entry name" value="PEPTIDASE_A1"/>
</dbReference>
<dbReference type="PANTHER" id="PTHR47966:SF51">
    <property type="entry name" value="BETA-SITE APP-CLEAVING ENZYME, ISOFORM A-RELATED"/>
    <property type="match status" value="1"/>
</dbReference>
<dbReference type="InterPro" id="IPR034164">
    <property type="entry name" value="Pepsin-like_dom"/>
</dbReference>
<dbReference type="Gene3D" id="2.40.70.10">
    <property type="entry name" value="Acid Proteases"/>
    <property type="match status" value="2"/>
</dbReference>
<dbReference type="InterPro" id="IPR021109">
    <property type="entry name" value="Peptidase_aspartic_dom_sf"/>
</dbReference>
<dbReference type="PRINTS" id="PR00792">
    <property type="entry name" value="PEPSIN"/>
</dbReference>
<dbReference type="AlphaFoldDB" id="A0A167LGU7"/>
<dbReference type="EMBL" id="KV417288">
    <property type="protein sequence ID" value="KZO95677.1"/>
    <property type="molecule type" value="Genomic_DNA"/>
</dbReference>
<comment type="similarity">
    <text evidence="1">Belongs to the peptidase A1 family.</text>
</comment>
<evidence type="ECO:0000259" key="3">
    <source>
        <dbReference type="PROSITE" id="PS51767"/>
    </source>
</evidence>
<protein>
    <submittedName>
        <fullName evidence="4">Acid protease</fullName>
    </submittedName>
</protein>
<dbReference type="PROSITE" id="PS51767">
    <property type="entry name" value="PEPTIDASE_A1"/>
    <property type="match status" value="1"/>
</dbReference>
<dbReference type="GO" id="GO:0006508">
    <property type="term" value="P:proteolysis"/>
    <property type="evidence" value="ECO:0007669"/>
    <property type="project" value="UniProtKB-KW"/>
</dbReference>
<dbReference type="PANTHER" id="PTHR47966">
    <property type="entry name" value="BETA-SITE APP-CLEAVING ENZYME, ISOFORM A-RELATED"/>
    <property type="match status" value="1"/>
</dbReference>